<comment type="caution">
    <text evidence="5">The sequence shown here is derived from an EMBL/GenBank/DDBJ whole genome shotgun (WGS) entry which is preliminary data.</text>
</comment>
<evidence type="ECO:0000256" key="3">
    <source>
        <dbReference type="ARBA" id="ARBA00023085"/>
    </source>
</evidence>
<dbReference type="SUPFAM" id="SSF51126">
    <property type="entry name" value="Pectin lyase-like"/>
    <property type="match status" value="1"/>
</dbReference>
<dbReference type="InterPro" id="IPR000070">
    <property type="entry name" value="Pectinesterase_cat"/>
</dbReference>
<dbReference type="AlphaFoldDB" id="A0AAD7APW4"/>
<evidence type="ECO:0000313" key="6">
    <source>
        <dbReference type="Proteomes" id="UP001218218"/>
    </source>
</evidence>
<sequence length="187" mass="20760">MRAGCFHPGSAPIGSHQCFANWHPSQDTLHKCGKRTPLDRLFRGGHHRKQRRGLHHGERTLAERYRHLRALGCLSSPGLECLNATPDVLNENTVITAADVFHVTGNVFLGRSWGDFARVVLKNTYIPAPRNKTIWSIWNPSDERTDSILFAGYNSFAPGVAHAHHVNFCTVLGREEAAQYTKVGGGL</sequence>
<dbReference type="InterPro" id="IPR011050">
    <property type="entry name" value="Pectin_lyase_fold/virulence"/>
</dbReference>
<dbReference type="GO" id="GO:0042545">
    <property type="term" value="P:cell wall modification"/>
    <property type="evidence" value="ECO:0007669"/>
    <property type="project" value="InterPro"/>
</dbReference>
<evidence type="ECO:0000313" key="5">
    <source>
        <dbReference type="EMBL" id="KAJ7364797.1"/>
    </source>
</evidence>
<evidence type="ECO:0000256" key="2">
    <source>
        <dbReference type="ARBA" id="ARBA00022801"/>
    </source>
</evidence>
<dbReference type="Gene3D" id="2.160.20.10">
    <property type="entry name" value="Single-stranded right-handed beta-helix, Pectin lyase-like"/>
    <property type="match status" value="1"/>
</dbReference>
<evidence type="ECO:0000259" key="4">
    <source>
        <dbReference type="Pfam" id="PF01095"/>
    </source>
</evidence>
<keyword evidence="3" id="KW-0063">Aspartyl esterase</keyword>
<gene>
    <name evidence="5" type="ORF">DFH08DRAFT_277380</name>
</gene>
<dbReference type="InterPro" id="IPR012334">
    <property type="entry name" value="Pectin_lyas_fold"/>
</dbReference>
<dbReference type="Pfam" id="PF01095">
    <property type="entry name" value="Pectinesterase"/>
    <property type="match status" value="1"/>
</dbReference>
<dbReference type="EMBL" id="JARIHO010000003">
    <property type="protein sequence ID" value="KAJ7364797.1"/>
    <property type="molecule type" value="Genomic_DNA"/>
</dbReference>
<accession>A0AAD7APW4</accession>
<name>A0AAD7APW4_9AGAR</name>
<comment type="pathway">
    <text evidence="1">Glycan metabolism; pectin degradation; 2-dehydro-3-deoxy-D-gluconate from pectin: step 1/5.</text>
</comment>
<feature type="domain" description="Pectinesterase catalytic" evidence="4">
    <location>
        <begin position="92"/>
        <end position="181"/>
    </location>
</feature>
<protein>
    <recommendedName>
        <fullName evidence="4">Pectinesterase catalytic domain-containing protein</fullName>
    </recommendedName>
</protein>
<organism evidence="5 6">
    <name type="scientific">Mycena albidolilacea</name>
    <dbReference type="NCBI Taxonomy" id="1033008"/>
    <lineage>
        <taxon>Eukaryota</taxon>
        <taxon>Fungi</taxon>
        <taxon>Dikarya</taxon>
        <taxon>Basidiomycota</taxon>
        <taxon>Agaricomycotina</taxon>
        <taxon>Agaricomycetes</taxon>
        <taxon>Agaricomycetidae</taxon>
        <taxon>Agaricales</taxon>
        <taxon>Marasmiineae</taxon>
        <taxon>Mycenaceae</taxon>
        <taxon>Mycena</taxon>
    </lineage>
</organism>
<dbReference type="Proteomes" id="UP001218218">
    <property type="component" value="Unassembled WGS sequence"/>
</dbReference>
<dbReference type="GO" id="GO:0030599">
    <property type="term" value="F:pectinesterase activity"/>
    <property type="evidence" value="ECO:0007669"/>
    <property type="project" value="InterPro"/>
</dbReference>
<keyword evidence="2" id="KW-0378">Hydrolase</keyword>
<keyword evidence="6" id="KW-1185">Reference proteome</keyword>
<reference evidence="5" key="1">
    <citation type="submission" date="2023-03" db="EMBL/GenBank/DDBJ databases">
        <title>Massive genome expansion in bonnet fungi (Mycena s.s.) driven by repeated elements and novel gene families across ecological guilds.</title>
        <authorList>
            <consortium name="Lawrence Berkeley National Laboratory"/>
            <person name="Harder C.B."/>
            <person name="Miyauchi S."/>
            <person name="Viragh M."/>
            <person name="Kuo A."/>
            <person name="Thoen E."/>
            <person name="Andreopoulos B."/>
            <person name="Lu D."/>
            <person name="Skrede I."/>
            <person name="Drula E."/>
            <person name="Henrissat B."/>
            <person name="Morin E."/>
            <person name="Kohler A."/>
            <person name="Barry K."/>
            <person name="LaButti K."/>
            <person name="Morin E."/>
            <person name="Salamov A."/>
            <person name="Lipzen A."/>
            <person name="Mereny Z."/>
            <person name="Hegedus B."/>
            <person name="Baldrian P."/>
            <person name="Stursova M."/>
            <person name="Weitz H."/>
            <person name="Taylor A."/>
            <person name="Grigoriev I.V."/>
            <person name="Nagy L.G."/>
            <person name="Martin F."/>
            <person name="Kauserud H."/>
        </authorList>
    </citation>
    <scope>NUCLEOTIDE SEQUENCE</scope>
    <source>
        <strain evidence="5">CBHHK002</strain>
    </source>
</reference>
<evidence type="ECO:0000256" key="1">
    <source>
        <dbReference type="ARBA" id="ARBA00005184"/>
    </source>
</evidence>
<proteinExistence type="predicted"/>